<sequence>MGDGGTPFGSPAPGWPLPAKTSRVLILKTSWLRVLQQRIWGVPPLTPFTLLWLVPKKRMPSFDTLQLMLQPFQYWPLQPLESQPCKEENSKRFLTLLVLQQEGMRHVVAGMPQALRQKPKVCVCVCVSVSYFAPPQKQQIDQGCQSYGPGGTSGPFRGLIKAASQLSQPLPYSQSDWGWGLPQQAK</sequence>
<name>A0ACB8FWM2_9SAUR</name>
<reference evidence="1" key="1">
    <citation type="submission" date="2021-08" db="EMBL/GenBank/DDBJ databases">
        <title>The first chromosome-level gecko genome reveals the dynamic sex chromosomes of Neotropical dwarf geckos (Sphaerodactylidae: Sphaerodactylus).</title>
        <authorList>
            <person name="Pinto B.J."/>
            <person name="Keating S.E."/>
            <person name="Gamble T."/>
        </authorList>
    </citation>
    <scope>NUCLEOTIDE SEQUENCE</scope>
    <source>
        <strain evidence="1">TG3544</strain>
    </source>
</reference>
<dbReference type="Proteomes" id="UP000827872">
    <property type="component" value="Linkage Group LG11"/>
</dbReference>
<protein>
    <submittedName>
        <fullName evidence="1">Uncharacterized protein</fullName>
    </submittedName>
</protein>
<gene>
    <name evidence="1" type="ORF">K3G42_022644</name>
</gene>
<accession>A0ACB8FWM2</accession>
<keyword evidence="2" id="KW-1185">Reference proteome</keyword>
<proteinExistence type="predicted"/>
<evidence type="ECO:0000313" key="1">
    <source>
        <dbReference type="EMBL" id="KAH8011441.1"/>
    </source>
</evidence>
<dbReference type="EMBL" id="CM037624">
    <property type="protein sequence ID" value="KAH8011441.1"/>
    <property type="molecule type" value="Genomic_DNA"/>
</dbReference>
<evidence type="ECO:0000313" key="2">
    <source>
        <dbReference type="Proteomes" id="UP000827872"/>
    </source>
</evidence>
<comment type="caution">
    <text evidence="1">The sequence shown here is derived from an EMBL/GenBank/DDBJ whole genome shotgun (WGS) entry which is preliminary data.</text>
</comment>
<organism evidence="1 2">
    <name type="scientific">Sphaerodactylus townsendi</name>
    <dbReference type="NCBI Taxonomy" id="933632"/>
    <lineage>
        <taxon>Eukaryota</taxon>
        <taxon>Metazoa</taxon>
        <taxon>Chordata</taxon>
        <taxon>Craniata</taxon>
        <taxon>Vertebrata</taxon>
        <taxon>Euteleostomi</taxon>
        <taxon>Lepidosauria</taxon>
        <taxon>Squamata</taxon>
        <taxon>Bifurcata</taxon>
        <taxon>Gekkota</taxon>
        <taxon>Sphaerodactylidae</taxon>
        <taxon>Sphaerodactylus</taxon>
    </lineage>
</organism>